<dbReference type="PANTHER" id="PTHR35734:SF1">
    <property type="entry name" value="OS01G0805200 PROTEIN"/>
    <property type="match status" value="1"/>
</dbReference>
<evidence type="ECO:0000256" key="1">
    <source>
        <dbReference type="SAM" id="Phobius"/>
    </source>
</evidence>
<proteinExistence type="predicted"/>
<dbReference type="AlphaFoldDB" id="A0A803R1E0"/>
<keyword evidence="3" id="KW-1185">Reference proteome</keyword>
<accession>A0A803R1E0</accession>
<dbReference type="Pfam" id="PF11460">
    <property type="entry name" value="DUF3007"/>
    <property type="match status" value="1"/>
</dbReference>
<organism evidence="2 3">
    <name type="scientific">Cannabis sativa</name>
    <name type="common">Hemp</name>
    <name type="synonym">Marijuana</name>
    <dbReference type="NCBI Taxonomy" id="3483"/>
    <lineage>
        <taxon>Eukaryota</taxon>
        <taxon>Viridiplantae</taxon>
        <taxon>Streptophyta</taxon>
        <taxon>Embryophyta</taxon>
        <taxon>Tracheophyta</taxon>
        <taxon>Spermatophyta</taxon>
        <taxon>Magnoliopsida</taxon>
        <taxon>eudicotyledons</taxon>
        <taxon>Gunneridae</taxon>
        <taxon>Pentapetalae</taxon>
        <taxon>rosids</taxon>
        <taxon>fabids</taxon>
        <taxon>Rosales</taxon>
        <taxon>Cannabaceae</taxon>
        <taxon>Cannabis</taxon>
    </lineage>
</organism>
<dbReference type="Proteomes" id="UP000596661">
    <property type="component" value="Chromosome 3"/>
</dbReference>
<dbReference type="Gramene" id="novel_model_3921_5bd9a17a">
    <property type="protein sequence ID" value="cds.novel_model_3921_5bd9a17a"/>
    <property type="gene ID" value="novel_gene_2111_5bd9a17a"/>
</dbReference>
<dbReference type="OMA" id="HGNANCN"/>
<keyword evidence="1" id="KW-1133">Transmembrane helix</keyword>
<reference evidence="2" key="1">
    <citation type="submission" date="2018-11" db="EMBL/GenBank/DDBJ databases">
        <authorList>
            <person name="Grassa J C."/>
        </authorList>
    </citation>
    <scope>NUCLEOTIDE SEQUENCE [LARGE SCALE GENOMIC DNA]</scope>
</reference>
<dbReference type="EMBL" id="UZAU01000353">
    <property type="status" value="NOT_ANNOTATED_CDS"/>
    <property type="molecule type" value="Genomic_DNA"/>
</dbReference>
<sequence>MMPTTLFHGRTTILCQRGAVSLMGISPLPLILIQNKLTPFVKGKLITQSLYRNKESSFQGRGYKSISKRVVFTIPKCSSNSNNNQNDSSNKAKTPFGYSRKDVLLIGVGVTALGIGLKSGLEFVGVDPLQAGNVVQLVLVLGLTIGWISTYIFRVSNKEMTYAQQLRDYESKVMEKRLQGLTEAELEALLEQVEEEKRLASGEQS</sequence>
<keyword evidence="1" id="KW-0812">Transmembrane</keyword>
<evidence type="ECO:0000313" key="2">
    <source>
        <dbReference type="EnsemblPlants" id="cds.novel_model_3921_5bd9a17a"/>
    </source>
</evidence>
<name>A0A803R1E0_CANSA</name>
<reference evidence="2" key="2">
    <citation type="submission" date="2021-03" db="UniProtKB">
        <authorList>
            <consortium name="EnsemblPlants"/>
        </authorList>
    </citation>
    <scope>IDENTIFICATION</scope>
</reference>
<dbReference type="PANTHER" id="PTHR35734">
    <property type="entry name" value="OS01G0805200 PROTEIN"/>
    <property type="match status" value="1"/>
</dbReference>
<evidence type="ECO:0000313" key="3">
    <source>
        <dbReference type="Proteomes" id="UP000596661"/>
    </source>
</evidence>
<dbReference type="InterPro" id="IPR021562">
    <property type="entry name" value="DUF3007"/>
</dbReference>
<protein>
    <submittedName>
        <fullName evidence="2">Uncharacterized protein</fullName>
    </submittedName>
</protein>
<dbReference type="EnsemblPlants" id="novel_model_3921_5bd9a17a">
    <property type="protein sequence ID" value="cds.novel_model_3921_5bd9a17a"/>
    <property type="gene ID" value="novel_gene_2111_5bd9a17a"/>
</dbReference>
<feature type="transmembrane region" description="Helical" evidence="1">
    <location>
        <begin position="103"/>
        <end position="121"/>
    </location>
</feature>
<keyword evidence="1" id="KW-0472">Membrane</keyword>
<feature type="transmembrane region" description="Helical" evidence="1">
    <location>
        <begin position="133"/>
        <end position="153"/>
    </location>
</feature>